<sequence>MTSLHNFLKSLLLFLLFFNLKVNAQKVELYNSISNDVLTIPSKVLNEDRRFYVHVPKTDSTSLNKTFPVLYLLDGENHFHILSAYIDYLSHWEEIPPMIVVGIINTDRKKDLTPSKNTITYDGKNDTTLRSSGGNEHFFQFLQKELMPYIETNYKTNSFNIFGGHSFGGNTTINCMLIRPEMFDAYIAVSPSLWWDNRFMLKQADEKLKKSSVYNKIFFYSDGNEGGSFHTAVLKFDKLILNKTLKGLRFKYNYYPKESHMTEPIVAYYDALRFIYKDWKKSTDAK</sequence>
<keyword evidence="2 3" id="KW-0378">Hydrolase</keyword>
<evidence type="ECO:0000313" key="4">
    <source>
        <dbReference type="Proteomes" id="UP001302222"/>
    </source>
</evidence>
<dbReference type="InterPro" id="IPR000801">
    <property type="entry name" value="Esterase-like"/>
</dbReference>
<dbReference type="RefSeq" id="WP_323255793.1">
    <property type="nucleotide sequence ID" value="NZ_JAYGIM010000001.1"/>
</dbReference>
<evidence type="ECO:0000256" key="1">
    <source>
        <dbReference type="ARBA" id="ARBA00005622"/>
    </source>
</evidence>
<evidence type="ECO:0000256" key="2">
    <source>
        <dbReference type="ARBA" id="ARBA00022801"/>
    </source>
</evidence>
<comment type="caution">
    <text evidence="3">The sequence shown here is derived from an EMBL/GenBank/DDBJ whole genome shotgun (WGS) entry which is preliminary data.</text>
</comment>
<dbReference type="PANTHER" id="PTHR40841:SF2">
    <property type="entry name" value="SIDEROPHORE-DEGRADING ESTERASE (EUROFUNG)"/>
    <property type="match status" value="1"/>
</dbReference>
<name>A0ABU5SEQ2_9BACT</name>
<comment type="similarity">
    <text evidence="1">Belongs to the esterase D family.</text>
</comment>
<evidence type="ECO:0000313" key="3">
    <source>
        <dbReference type="EMBL" id="MEA5425514.1"/>
    </source>
</evidence>
<organism evidence="3 4">
    <name type="scientific">Arcicella lustrica</name>
    <dbReference type="NCBI Taxonomy" id="2984196"/>
    <lineage>
        <taxon>Bacteria</taxon>
        <taxon>Pseudomonadati</taxon>
        <taxon>Bacteroidota</taxon>
        <taxon>Cytophagia</taxon>
        <taxon>Cytophagales</taxon>
        <taxon>Flectobacillaceae</taxon>
        <taxon>Arcicella</taxon>
    </lineage>
</organism>
<gene>
    <name evidence="3" type="ORF">VB798_02955</name>
</gene>
<dbReference type="GO" id="GO:0016787">
    <property type="term" value="F:hydrolase activity"/>
    <property type="evidence" value="ECO:0007669"/>
    <property type="project" value="UniProtKB-KW"/>
</dbReference>
<proteinExistence type="inferred from homology"/>
<dbReference type="Proteomes" id="UP001302222">
    <property type="component" value="Unassembled WGS sequence"/>
</dbReference>
<dbReference type="SUPFAM" id="SSF53474">
    <property type="entry name" value="alpha/beta-Hydrolases"/>
    <property type="match status" value="1"/>
</dbReference>
<keyword evidence="4" id="KW-1185">Reference proteome</keyword>
<reference evidence="3 4" key="1">
    <citation type="submission" date="2023-12" db="EMBL/GenBank/DDBJ databases">
        <title>Novel species of the genus Arcicella isolated from rivers.</title>
        <authorList>
            <person name="Lu H."/>
        </authorList>
    </citation>
    <scope>NUCLEOTIDE SEQUENCE [LARGE SCALE GENOMIC DNA]</scope>
    <source>
        <strain evidence="3 4">DC25W</strain>
    </source>
</reference>
<accession>A0ABU5SEQ2</accession>
<dbReference type="Gene3D" id="3.40.50.1820">
    <property type="entry name" value="alpha/beta hydrolase"/>
    <property type="match status" value="1"/>
</dbReference>
<dbReference type="PANTHER" id="PTHR40841">
    <property type="entry name" value="SIDEROPHORE TRIACETYLFUSARININE C ESTERASE"/>
    <property type="match status" value="1"/>
</dbReference>
<protein>
    <submittedName>
        <fullName evidence="3">Alpha/beta hydrolase-fold protein</fullName>
    </submittedName>
</protein>
<dbReference type="Pfam" id="PF00756">
    <property type="entry name" value="Esterase"/>
    <property type="match status" value="1"/>
</dbReference>
<dbReference type="InterPro" id="IPR029058">
    <property type="entry name" value="AB_hydrolase_fold"/>
</dbReference>
<dbReference type="InterPro" id="IPR052558">
    <property type="entry name" value="Siderophore_Hydrolase_D"/>
</dbReference>
<dbReference type="EMBL" id="JAYGIM010000001">
    <property type="protein sequence ID" value="MEA5425514.1"/>
    <property type="molecule type" value="Genomic_DNA"/>
</dbReference>